<dbReference type="Proteomes" id="UP001227543">
    <property type="component" value="Unassembled WGS sequence"/>
</dbReference>
<evidence type="ECO:0000313" key="3">
    <source>
        <dbReference type="Proteomes" id="UP001227543"/>
    </source>
</evidence>
<keyword evidence="1" id="KW-1133">Transmembrane helix</keyword>
<keyword evidence="1" id="KW-0472">Membrane</keyword>
<reference evidence="2 3" key="1">
    <citation type="submission" date="2016-10" db="EMBL/GenBank/DDBJ databases">
        <title>The genome sequence of Colletotrichum fioriniae PJ7.</title>
        <authorList>
            <person name="Baroncelli R."/>
        </authorList>
    </citation>
    <scope>NUCLEOTIDE SEQUENCE [LARGE SCALE GENOMIC DNA]</scope>
    <source>
        <strain evidence="2 3">Tom-12</strain>
    </source>
</reference>
<protein>
    <submittedName>
        <fullName evidence="2">Uncharacterized protein</fullName>
    </submittedName>
</protein>
<proteinExistence type="predicted"/>
<gene>
    <name evidence="2" type="ORF">CTAM01_13042</name>
</gene>
<dbReference type="RefSeq" id="XP_060376368.1">
    <property type="nucleotide sequence ID" value="XM_060529047.1"/>
</dbReference>
<evidence type="ECO:0000256" key="1">
    <source>
        <dbReference type="SAM" id="Phobius"/>
    </source>
</evidence>
<organism evidence="2 3">
    <name type="scientific">Colletotrichum tamarilloi</name>
    <dbReference type="NCBI Taxonomy" id="1209934"/>
    <lineage>
        <taxon>Eukaryota</taxon>
        <taxon>Fungi</taxon>
        <taxon>Dikarya</taxon>
        <taxon>Ascomycota</taxon>
        <taxon>Pezizomycotina</taxon>
        <taxon>Sordariomycetes</taxon>
        <taxon>Hypocreomycetidae</taxon>
        <taxon>Glomerellales</taxon>
        <taxon>Glomerellaceae</taxon>
        <taxon>Colletotrichum</taxon>
        <taxon>Colletotrichum acutatum species complex</taxon>
    </lineage>
</organism>
<dbReference type="GeneID" id="85413285"/>
<name>A0ABQ9QT64_9PEZI</name>
<sequence length="102" mass="10953">MVFIPPASVAEPHAPEIPINMGCPTPSSLRHPSALFTPLSDTIFRTGTTANLMVSTVMMVLICYIVKYGLSCCAEESCCQVRQRGSLCQLSSGLRGLFTQTA</sequence>
<evidence type="ECO:0000313" key="2">
    <source>
        <dbReference type="EMBL" id="KAK1484129.1"/>
    </source>
</evidence>
<dbReference type="EMBL" id="MLFU01000087">
    <property type="protein sequence ID" value="KAK1484129.1"/>
    <property type="molecule type" value="Genomic_DNA"/>
</dbReference>
<keyword evidence="3" id="KW-1185">Reference proteome</keyword>
<accession>A0ABQ9QT64</accession>
<comment type="caution">
    <text evidence="2">The sequence shown here is derived from an EMBL/GenBank/DDBJ whole genome shotgun (WGS) entry which is preliminary data.</text>
</comment>
<feature type="transmembrane region" description="Helical" evidence="1">
    <location>
        <begin position="50"/>
        <end position="70"/>
    </location>
</feature>
<keyword evidence="1" id="KW-0812">Transmembrane</keyword>